<evidence type="ECO:0000256" key="1">
    <source>
        <dbReference type="ARBA" id="ARBA00022737"/>
    </source>
</evidence>
<dbReference type="SUPFAM" id="SSF49854">
    <property type="entry name" value="Spermadhesin, CUB domain"/>
    <property type="match status" value="9"/>
</dbReference>
<feature type="domain" description="CUB" evidence="4">
    <location>
        <begin position="242"/>
        <end position="365"/>
    </location>
</feature>
<comment type="caution">
    <text evidence="3">Lacks conserved residue(s) required for the propagation of feature annotation.</text>
</comment>
<dbReference type="Proteomes" id="UP000036681">
    <property type="component" value="Unplaced"/>
</dbReference>
<keyword evidence="1" id="KW-0677">Repeat</keyword>
<protein>
    <submittedName>
        <fullName evidence="6">CUB domain-containing protein</fullName>
    </submittedName>
</protein>
<feature type="domain" description="CUB" evidence="4">
    <location>
        <begin position="758"/>
        <end position="879"/>
    </location>
</feature>
<dbReference type="InterPro" id="IPR035914">
    <property type="entry name" value="Sperma_CUB_dom_sf"/>
</dbReference>
<evidence type="ECO:0000313" key="6">
    <source>
        <dbReference type="WBParaSite" id="ALUE_0001479101-mRNA-1"/>
    </source>
</evidence>
<feature type="disulfide bond" evidence="3">
    <location>
        <begin position="498"/>
        <end position="525"/>
    </location>
</feature>
<feature type="domain" description="CUB" evidence="4">
    <location>
        <begin position="1122"/>
        <end position="1284"/>
    </location>
</feature>
<dbReference type="Gene3D" id="2.60.120.290">
    <property type="entry name" value="Spermadhesin, CUB domain"/>
    <property type="match status" value="9"/>
</dbReference>
<dbReference type="PROSITE" id="PS01180">
    <property type="entry name" value="CUB"/>
    <property type="match status" value="9"/>
</dbReference>
<dbReference type="WBParaSite" id="ALUE_0001479101-mRNA-1">
    <property type="protein sequence ID" value="ALUE_0001479101-mRNA-1"/>
    <property type="gene ID" value="ALUE_0001479101"/>
</dbReference>
<evidence type="ECO:0000259" key="4">
    <source>
        <dbReference type="PROSITE" id="PS01180"/>
    </source>
</evidence>
<feature type="domain" description="CUB" evidence="4">
    <location>
        <begin position="371"/>
        <end position="497"/>
    </location>
</feature>
<feature type="domain" description="CUB" evidence="4">
    <location>
        <begin position="631"/>
        <end position="751"/>
    </location>
</feature>
<dbReference type="SMART" id="SM00042">
    <property type="entry name" value="CUB"/>
    <property type="match status" value="9"/>
</dbReference>
<reference evidence="6" key="1">
    <citation type="submission" date="2023-03" db="UniProtKB">
        <authorList>
            <consortium name="WormBaseParasite"/>
        </authorList>
    </citation>
    <scope>IDENTIFICATION</scope>
</reference>
<feature type="domain" description="CUB" evidence="4">
    <location>
        <begin position="1017"/>
        <end position="1068"/>
    </location>
</feature>
<accession>A0A9J2PYS9</accession>
<evidence type="ECO:0000313" key="5">
    <source>
        <dbReference type="Proteomes" id="UP000036681"/>
    </source>
</evidence>
<feature type="domain" description="CUB" evidence="4">
    <location>
        <begin position="883"/>
        <end position="1014"/>
    </location>
</feature>
<dbReference type="Pfam" id="PF00431">
    <property type="entry name" value="CUB"/>
    <property type="match status" value="8"/>
</dbReference>
<feature type="domain" description="CUB" evidence="4">
    <location>
        <begin position="1296"/>
        <end position="1418"/>
    </location>
</feature>
<dbReference type="FunFam" id="2.60.120.290:FF:000005">
    <property type="entry name" value="Procollagen C-endopeptidase enhancer 1"/>
    <property type="match status" value="3"/>
</dbReference>
<evidence type="ECO:0000256" key="3">
    <source>
        <dbReference type="PROSITE-ProRule" id="PRU00059"/>
    </source>
</evidence>
<keyword evidence="5" id="KW-1185">Reference proteome</keyword>
<dbReference type="PANTHER" id="PTHR24251">
    <property type="entry name" value="OVOCHYMASE-RELATED"/>
    <property type="match status" value="1"/>
</dbReference>
<organism evidence="5 6">
    <name type="scientific">Ascaris lumbricoides</name>
    <name type="common">Giant roundworm</name>
    <dbReference type="NCBI Taxonomy" id="6252"/>
    <lineage>
        <taxon>Eukaryota</taxon>
        <taxon>Metazoa</taxon>
        <taxon>Ecdysozoa</taxon>
        <taxon>Nematoda</taxon>
        <taxon>Chromadorea</taxon>
        <taxon>Rhabditida</taxon>
        <taxon>Spirurina</taxon>
        <taxon>Ascaridomorpha</taxon>
        <taxon>Ascaridoidea</taxon>
        <taxon>Ascarididae</taxon>
        <taxon>Ascaris</taxon>
    </lineage>
</organism>
<feature type="domain" description="CUB" evidence="4">
    <location>
        <begin position="498"/>
        <end position="629"/>
    </location>
</feature>
<sequence>MWINYYQSTFSGVGCYPDVFIGNGIHGLHDFYGHNQRNFCANKTRFISTADLVTLTFDDRLSQFQKKELLGNGVSPEKIYAPFHIDYLKVPAKFDKDACMYHITKNKSIEMKGKTVSDFSINFDPAVEHFFTIKHKIIDYCHMLIERPFEMGTTVLRFTNFTTSQNGMWNPRGKCLDIESYVAISALSNDPWPFEARFCNGSLRNADNFTVAMPHRTFDIFVLQRRQFSAASFNLSVQFSPCGGYIKGPVAGVITSPGFGTSDGNYEPNMQCVWSLKAPEGQIVKIKVTDMDLEYNVECKHDFLKLFEGGGTDSSLIHIYCNNPDEEPLQERFKEVKSRGRFLTLYFYTDKSVQRKGFRIEYSFSGFDNECGFTTSAMNGTFLSPGAPNDYPNNVFCVWDIAVPHGYHVALYFNRFDIQQSDKCEKDYIKISEEHQSRALAPVGGYYFLFDHEEELKKMCGYDTPNVFRSESNRLKIEFRSDEKITAKGFNITWRAECGTVFRLNHGVVTSPHYPHFYPNIDSICNYLIEPEYEGVPIVTLKILDLDLDKHRVDYQRKPCDADYVELRDVFANRIIDTFCSSRNNMGEFPPISVKGPVGVRFVTNLSMYEDYGDRKKHYRGFKLSYALSKCGGEINLKDVDNGMSAVITSPGFPLPYHHGLECIWNISAPEQRVLSIKYSDVDLEESSECIFDYLELFDGAEMNNDTSFGRICGNIIPLNQITTSRNFMIAKFVSDRSMNKGGFKFIVTATLGPSAGCGGELTAGDWAELKSPIDKNNALYYHNLRCSWTIKAPVGRIIEMQITEFELEAPHPETGYCYDFIAIYDGYRTISPLLLSNTCRIVEELPLNLKSSYRAVFVYFETDSDKAFKGFTIRYRAVIPSCGGKKIAESEPIELQYESEKGLTRSSPKHERCRWIIYSKEQMPLRIQFIEFSFPSSVIDCTDEYLEIRDAGTPTDCNHPACADAARAPQTVRLCGKTLPADFVSGTSVVQITTSTMIQSEHTSNYKLNYQTLNSCNRTINALMRMNGRLTSPNYPNPYDHNSSCKTTIETLDGYRILLVFKDFRLEKARRIFGMSRLTSNSRDLFTNRPRSSSLFERWRNPFSRFMRLPSGMMLMPRTACNRTINALMRMNGRLTSPNYPNPYDHNSSCKTTIETLDGYRILLVFKDFRLEKARRIFGMSRLTSNSRDLFTNRPRSSSLFERWRNPFSRFMRLPSGMMLMPRTGSCDYDYVQIIDSNGNTSQRFCDFKLPPSFFSEKNKLSIYMKTDNTMAPGGFDAYYYVVQPIETDRIKFFDFGSVSEMQGAITNIGYPGYATNQRMRWQIDPPNGHKCKLILISMEFGEIKDGICTDGDRMIMGEIGPEGPENTPLSDLPCRNSTALPKEIPIEPGNSVLLEFITDNRNDNNGDGFRIEWICENYFIPQV</sequence>
<proteinExistence type="predicted"/>
<dbReference type="InterPro" id="IPR000859">
    <property type="entry name" value="CUB_dom"/>
</dbReference>
<evidence type="ECO:0000256" key="2">
    <source>
        <dbReference type="ARBA" id="ARBA00023157"/>
    </source>
</evidence>
<name>A0A9J2PYS9_ASCLU</name>
<keyword evidence="2 3" id="KW-1015">Disulfide bond</keyword>
<dbReference type="CDD" id="cd00041">
    <property type="entry name" value="CUB"/>
    <property type="match status" value="8"/>
</dbReference>